<dbReference type="AlphaFoldDB" id="A0A1D2MW90"/>
<dbReference type="GO" id="GO:0019187">
    <property type="term" value="F:beta-1,4-mannosyltransferase activity"/>
    <property type="evidence" value="ECO:0007669"/>
    <property type="project" value="InterPro"/>
</dbReference>
<evidence type="ECO:0000259" key="5">
    <source>
        <dbReference type="Pfam" id="PF13632"/>
    </source>
</evidence>
<keyword evidence="4" id="KW-1133">Transmembrane helix</keyword>
<accession>A0A1D2MW90</accession>
<dbReference type="OMA" id="CIENIAV"/>
<keyword evidence="3 6" id="KW-0808">Transferase</keyword>
<feature type="transmembrane region" description="Helical" evidence="4">
    <location>
        <begin position="350"/>
        <end position="370"/>
    </location>
</feature>
<dbReference type="Pfam" id="PF13632">
    <property type="entry name" value="Glyco_trans_2_3"/>
    <property type="match status" value="1"/>
</dbReference>
<evidence type="ECO:0000256" key="3">
    <source>
        <dbReference type="ARBA" id="ARBA00022679"/>
    </source>
</evidence>
<protein>
    <submittedName>
        <fullName evidence="6">Beta-1,4-mannosyltransferase egh</fullName>
    </submittedName>
</protein>
<keyword evidence="2 6" id="KW-0328">Glycosyltransferase</keyword>
<dbReference type="InterPro" id="IPR027389">
    <property type="entry name" value="B_mannosylTrfase_Bre-3/Egh"/>
</dbReference>
<comment type="caution">
    <text evidence="6">The sequence shown here is derived from an EMBL/GenBank/DDBJ whole genome shotgun (WGS) entry which is preliminary data.</text>
</comment>
<feature type="transmembrane region" description="Helical" evidence="4">
    <location>
        <begin position="382"/>
        <end position="404"/>
    </location>
</feature>
<organism evidence="6 7">
    <name type="scientific">Orchesella cincta</name>
    <name type="common">Springtail</name>
    <name type="synonym">Podura cincta</name>
    <dbReference type="NCBI Taxonomy" id="48709"/>
    <lineage>
        <taxon>Eukaryota</taxon>
        <taxon>Metazoa</taxon>
        <taxon>Ecdysozoa</taxon>
        <taxon>Arthropoda</taxon>
        <taxon>Hexapoda</taxon>
        <taxon>Collembola</taxon>
        <taxon>Entomobryomorpha</taxon>
        <taxon>Entomobryoidea</taxon>
        <taxon>Orchesellidae</taxon>
        <taxon>Orchesellinae</taxon>
        <taxon>Orchesella</taxon>
    </lineage>
</organism>
<gene>
    <name evidence="6" type="ORF">Ocin01_09359</name>
</gene>
<keyword evidence="4" id="KW-0812">Transmembrane</keyword>
<dbReference type="OrthoDB" id="3971593at2759"/>
<dbReference type="Proteomes" id="UP000094527">
    <property type="component" value="Unassembled WGS sequence"/>
</dbReference>
<dbReference type="PANTHER" id="PTHR16779">
    <property type="entry name" value="BETA-1,4-MANNOSYLTRANSFERASE EGH"/>
    <property type="match status" value="1"/>
</dbReference>
<dbReference type="InterPro" id="IPR029044">
    <property type="entry name" value="Nucleotide-diphossugar_trans"/>
</dbReference>
<evidence type="ECO:0000256" key="4">
    <source>
        <dbReference type="SAM" id="Phobius"/>
    </source>
</evidence>
<sequence>MVSARTKHLLHVCLMIVVVLLFEWIAGGLWVSEVERLKMDMLNPWELYGVLATLVLYGLRILTFLAFPQVIFNILGLVFFNAFPDKVVLKSSPLLAPFICIRVVTRGDFPDLVKKNVNRNLNLCLDVGLENFMMEVVTDRMIPGLSEYQRVREVVVPPSYATKTGALFKARALQYCLEPDINILSDQDWIVHLDEETILTDNAIRGILNFVYNGKHQFGQGVITYANDQVVNWLTTLADSFRVADDMGKLRAQFYIFHKPYFSWKGSYVVTQCGAERKISFDNGPDGSVAEDCYFGMKAYSQGYSFNFIEGEMWEKSPFTIWDFLQQRKRWMQGIFLVVHSKTLAWRNKLLLAISLYSWITLPLSTSNLVLAKMVPIPCYPLVNFICGLIGAMNIYMYIFGVIKSFSLHRMGAGKMIFFIIGALLTIPFNIIVENVAVIWGLFGKKHHFYVVNKELKEQQLTTV</sequence>
<dbReference type="FunFam" id="3.90.550.10:FF:000175">
    <property type="entry name" value="Beta-1,4-mannosyltransferase bre-3"/>
    <property type="match status" value="1"/>
</dbReference>
<feature type="transmembrane region" description="Helical" evidence="4">
    <location>
        <begin position="51"/>
        <end position="80"/>
    </location>
</feature>
<evidence type="ECO:0000256" key="1">
    <source>
        <dbReference type="ARBA" id="ARBA00006739"/>
    </source>
</evidence>
<evidence type="ECO:0000313" key="7">
    <source>
        <dbReference type="Proteomes" id="UP000094527"/>
    </source>
</evidence>
<dbReference type="Gene3D" id="3.90.550.10">
    <property type="entry name" value="Spore Coat Polysaccharide Biosynthesis Protein SpsA, Chain A"/>
    <property type="match status" value="1"/>
</dbReference>
<keyword evidence="4" id="KW-0472">Membrane</keyword>
<dbReference type="STRING" id="48709.A0A1D2MW90"/>
<feature type="transmembrane region" description="Helical" evidence="4">
    <location>
        <begin position="12"/>
        <end position="31"/>
    </location>
</feature>
<dbReference type="EMBL" id="LJIJ01000455">
    <property type="protein sequence ID" value="ODM97323.1"/>
    <property type="molecule type" value="Genomic_DNA"/>
</dbReference>
<comment type="similarity">
    <text evidence="1">Belongs to the glycosyltransferase 2 family.</text>
</comment>
<reference evidence="6 7" key="1">
    <citation type="journal article" date="2016" name="Genome Biol. Evol.">
        <title>Gene Family Evolution Reflects Adaptation to Soil Environmental Stressors in the Genome of the Collembolan Orchesella cincta.</title>
        <authorList>
            <person name="Faddeeva-Vakhrusheva A."/>
            <person name="Derks M.F."/>
            <person name="Anvar S.Y."/>
            <person name="Agamennone V."/>
            <person name="Suring W."/>
            <person name="Smit S."/>
            <person name="van Straalen N.M."/>
            <person name="Roelofs D."/>
        </authorList>
    </citation>
    <scope>NUCLEOTIDE SEQUENCE [LARGE SCALE GENOMIC DNA]</scope>
    <source>
        <tissue evidence="6">Mixed pool</tissue>
    </source>
</reference>
<feature type="transmembrane region" description="Helical" evidence="4">
    <location>
        <begin position="416"/>
        <end position="443"/>
    </location>
</feature>
<dbReference type="InterPro" id="IPR001173">
    <property type="entry name" value="Glyco_trans_2-like"/>
</dbReference>
<keyword evidence="7" id="KW-1185">Reference proteome</keyword>
<evidence type="ECO:0000256" key="2">
    <source>
        <dbReference type="ARBA" id="ARBA00022676"/>
    </source>
</evidence>
<evidence type="ECO:0000313" key="6">
    <source>
        <dbReference type="EMBL" id="ODM97323.1"/>
    </source>
</evidence>
<feature type="domain" description="Glycosyltransferase 2-like" evidence="5">
    <location>
        <begin position="189"/>
        <end position="399"/>
    </location>
</feature>
<dbReference type="SUPFAM" id="SSF53448">
    <property type="entry name" value="Nucleotide-diphospho-sugar transferases"/>
    <property type="match status" value="1"/>
</dbReference>
<dbReference type="GO" id="GO:0005737">
    <property type="term" value="C:cytoplasm"/>
    <property type="evidence" value="ECO:0007669"/>
    <property type="project" value="TreeGrafter"/>
</dbReference>
<name>A0A1D2MW90_ORCCI</name>
<dbReference type="PANTHER" id="PTHR16779:SF1">
    <property type="entry name" value="BETA-1,4-MANNOSYLTRANSFERASE EGH"/>
    <property type="match status" value="1"/>
</dbReference>
<proteinExistence type="inferred from homology"/>